<sequence length="348" mass="40454">MKRQRKSSLERDIDASSKKLKTLERVNLKKKIKINRLDIRIAKLLIEREGAKSDLEEFHEGALLDGIHVFSKTWNLSFALKLLRLPREIRDLVYAQIWTQDYISATLCPMVGTLQGEVYDVPHVVDKEYVGSQIALEVVEAYYNHAPDVVTAMDLDDIERLINDDVFDVGLDPAAVLRHMNIELAIDDYLVAAHGSVDFDAIRPSLAALLDIEKKSGFKLKIDLLQVRIRLKVLDEYIKLLGPILHEFESQGANVEIWWMHHTFKDWRDCIGYRNITDVVRDPSIDWRPRFIKRLDKNWEICDDNRDYRVENRPEYKPDDLLDLNAWSDLDEEQAGDVEAADRNEEED</sequence>
<organism evidence="1 2">
    <name type="scientific">Setomelanomma holmii</name>
    <dbReference type="NCBI Taxonomy" id="210430"/>
    <lineage>
        <taxon>Eukaryota</taxon>
        <taxon>Fungi</taxon>
        <taxon>Dikarya</taxon>
        <taxon>Ascomycota</taxon>
        <taxon>Pezizomycotina</taxon>
        <taxon>Dothideomycetes</taxon>
        <taxon>Pleosporomycetidae</taxon>
        <taxon>Pleosporales</taxon>
        <taxon>Pleosporineae</taxon>
        <taxon>Phaeosphaeriaceae</taxon>
        <taxon>Setomelanomma</taxon>
    </lineage>
</organism>
<accession>A0A9P4HIH1</accession>
<evidence type="ECO:0000313" key="1">
    <source>
        <dbReference type="EMBL" id="KAF2035168.1"/>
    </source>
</evidence>
<protein>
    <submittedName>
        <fullName evidence="1">Uncharacterized protein</fullName>
    </submittedName>
</protein>
<keyword evidence="2" id="KW-1185">Reference proteome</keyword>
<dbReference type="OrthoDB" id="3763466at2759"/>
<evidence type="ECO:0000313" key="2">
    <source>
        <dbReference type="Proteomes" id="UP000799777"/>
    </source>
</evidence>
<dbReference type="AlphaFoldDB" id="A0A9P4HIH1"/>
<comment type="caution">
    <text evidence="1">The sequence shown here is derived from an EMBL/GenBank/DDBJ whole genome shotgun (WGS) entry which is preliminary data.</text>
</comment>
<dbReference type="EMBL" id="ML978158">
    <property type="protein sequence ID" value="KAF2035168.1"/>
    <property type="molecule type" value="Genomic_DNA"/>
</dbReference>
<gene>
    <name evidence="1" type="ORF">EK21DRAFT_107295</name>
</gene>
<proteinExistence type="predicted"/>
<name>A0A9P4HIH1_9PLEO</name>
<reference evidence="1" key="1">
    <citation type="journal article" date="2020" name="Stud. Mycol.">
        <title>101 Dothideomycetes genomes: a test case for predicting lifestyles and emergence of pathogens.</title>
        <authorList>
            <person name="Haridas S."/>
            <person name="Albert R."/>
            <person name="Binder M."/>
            <person name="Bloem J."/>
            <person name="Labutti K."/>
            <person name="Salamov A."/>
            <person name="Andreopoulos B."/>
            <person name="Baker S."/>
            <person name="Barry K."/>
            <person name="Bills G."/>
            <person name="Bluhm B."/>
            <person name="Cannon C."/>
            <person name="Castanera R."/>
            <person name="Culley D."/>
            <person name="Daum C."/>
            <person name="Ezra D."/>
            <person name="Gonzalez J."/>
            <person name="Henrissat B."/>
            <person name="Kuo A."/>
            <person name="Liang C."/>
            <person name="Lipzen A."/>
            <person name="Lutzoni F."/>
            <person name="Magnuson J."/>
            <person name="Mondo S."/>
            <person name="Nolan M."/>
            <person name="Ohm R."/>
            <person name="Pangilinan J."/>
            <person name="Park H.-J."/>
            <person name="Ramirez L."/>
            <person name="Alfaro M."/>
            <person name="Sun H."/>
            <person name="Tritt A."/>
            <person name="Yoshinaga Y."/>
            <person name="Zwiers L.-H."/>
            <person name="Turgeon B."/>
            <person name="Goodwin S."/>
            <person name="Spatafora J."/>
            <person name="Crous P."/>
            <person name="Grigoriev I."/>
        </authorList>
    </citation>
    <scope>NUCLEOTIDE SEQUENCE</scope>
    <source>
        <strain evidence="1">CBS 110217</strain>
    </source>
</reference>
<dbReference type="Proteomes" id="UP000799777">
    <property type="component" value="Unassembled WGS sequence"/>
</dbReference>